<dbReference type="EMBL" id="CP022437">
    <property type="protein sequence ID" value="ASN05681.1"/>
    <property type="molecule type" value="Genomic_DNA"/>
</dbReference>
<dbReference type="Proteomes" id="UP000204391">
    <property type="component" value="Chromosome"/>
</dbReference>
<dbReference type="InterPro" id="IPR025619">
    <property type="entry name" value="YlzJ"/>
</dbReference>
<dbReference type="KEGG" id="vne:CFK40_12000"/>
<name>A0A221MDG9_9BACI</name>
<evidence type="ECO:0000313" key="1">
    <source>
        <dbReference type="EMBL" id="ASN05681.1"/>
    </source>
</evidence>
<dbReference type="Pfam" id="PF14035">
    <property type="entry name" value="YlzJ"/>
    <property type="match status" value="1"/>
</dbReference>
<dbReference type="RefSeq" id="WP_089532530.1">
    <property type="nucleotide sequence ID" value="NZ_CP022437.1"/>
</dbReference>
<gene>
    <name evidence="1" type="ORF">CFK40_12000</name>
</gene>
<protein>
    <submittedName>
        <fullName evidence="1">Uncharacterized protein</fullName>
    </submittedName>
</protein>
<dbReference type="OrthoDB" id="1683573at2"/>
<reference evidence="1 2" key="1">
    <citation type="journal article" date="2003" name="Int. J. Syst. Evol. Microbiol.">
        <title>Virgibacillus carmonensis sp. nov., Virgibacillus necropolis sp. nov. and Virgibacillus picturae sp. nov., three novel species isolated from deteriorated mural paintings, transfer of the species of the genus salibacillus to Virgibacillus, as Virgibacillus marismortui comb. nov. and Virgibacillus salexigens comb. nov., and emended description of the genus Virgibacillus.</title>
        <authorList>
            <person name="Heyrman J."/>
            <person name="Logan N.A."/>
            <person name="Busse H.J."/>
            <person name="Balcaen A."/>
            <person name="Lebbe L."/>
            <person name="Rodriguez-Diaz M."/>
            <person name="Swings J."/>
            <person name="De Vos P."/>
        </authorList>
    </citation>
    <scope>NUCLEOTIDE SEQUENCE [LARGE SCALE GENOMIC DNA]</scope>
    <source>
        <strain evidence="1 2">LMG 19488</strain>
    </source>
</reference>
<sequence length="69" mass="7845">MILYTPMVESDVFPNQDNSSNRVIITHQNRPVCVEKNQEGNYQIVQLLSTDPKDYMDPQYQPGAVLSSS</sequence>
<organism evidence="1 2">
    <name type="scientific">Virgibacillus necropolis</name>
    <dbReference type="NCBI Taxonomy" id="163877"/>
    <lineage>
        <taxon>Bacteria</taxon>
        <taxon>Bacillati</taxon>
        <taxon>Bacillota</taxon>
        <taxon>Bacilli</taxon>
        <taxon>Bacillales</taxon>
        <taxon>Bacillaceae</taxon>
        <taxon>Virgibacillus</taxon>
    </lineage>
</organism>
<proteinExistence type="predicted"/>
<keyword evidence="2" id="KW-1185">Reference proteome</keyword>
<dbReference type="AlphaFoldDB" id="A0A221MDG9"/>
<accession>A0A221MDG9</accession>
<evidence type="ECO:0000313" key="2">
    <source>
        <dbReference type="Proteomes" id="UP000204391"/>
    </source>
</evidence>